<accession>A0A0F9ULK5</accession>
<dbReference type="AlphaFoldDB" id="A0A0F9ULK5"/>
<name>A0A0F9ULK5_9ZZZZ</name>
<evidence type="ECO:0000313" key="1">
    <source>
        <dbReference type="EMBL" id="KKN62106.1"/>
    </source>
</evidence>
<sequence length="199" mass="23406">MSKIQNNQYYNNNLSGDAYDNYKKIQIIRHNIKLYKKRDKKEYEICFEQFKDLIKMNSKMICLGTRNNHERDVFSELSKNINLKVFSQDLAKKSNADFIGDFNNLSDFVPSDWDIIYSNSLDHAINANKTFYEWLNVVKKGGIIVLGFNFGDDVISETDCNSFNKNIVDKLGVIAPDKMKWFLELIDWKRFHKTFLKGE</sequence>
<protein>
    <recommendedName>
        <fullName evidence="2">Methyltransferase type 11 domain-containing protein</fullName>
    </recommendedName>
</protein>
<proteinExistence type="predicted"/>
<dbReference type="SUPFAM" id="SSF53335">
    <property type="entry name" value="S-adenosyl-L-methionine-dependent methyltransferases"/>
    <property type="match status" value="1"/>
</dbReference>
<evidence type="ECO:0008006" key="2">
    <source>
        <dbReference type="Google" id="ProtNLM"/>
    </source>
</evidence>
<organism evidence="1">
    <name type="scientific">marine sediment metagenome</name>
    <dbReference type="NCBI Taxonomy" id="412755"/>
    <lineage>
        <taxon>unclassified sequences</taxon>
        <taxon>metagenomes</taxon>
        <taxon>ecological metagenomes</taxon>
    </lineage>
</organism>
<gene>
    <name evidence="1" type="ORF">LCGC14_0514820</name>
</gene>
<comment type="caution">
    <text evidence="1">The sequence shown here is derived from an EMBL/GenBank/DDBJ whole genome shotgun (WGS) entry which is preliminary data.</text>
</comment>
<dbReference type="EMBL" id="LAZR01000634">
    <property type="protein sequence ID" value="KKN62106.1"/>
    <property type="molecule type" value="Genomic_DNA"/>
</dbReference>
<reference evidence="1" key="1">
    <citation type="journal article" date="2015" name="Nature">
        <title>Complex archaea that bridge the gap between prokaryotes and eukaryotes.</title>
        <authorList>
            <person name="Spang A."/>
            <person name="Saw J.H."/>
            <person name="Jorgensen S.L."/>
            <person name="Zaremba-Niedzwiedzka K."/>
            <person name="Martijn J."/>
            <person name="Lind A.E."/>
            <person name="van Eijk R."/>
            <person name="Schleper C."/>
            <person name="Guy L."/>
            <person name="Ettema T.J."/>
        </authorList>
    </citation>
    <scope>NUCLEOTIDE SEQUENCE</scope>
</reference>
<dbReference type="InterPro" id="IPR029063">
    <property type="entry name" value="SAM-dependent_MTases_sf"/>
</dbReference>
<dbReference type="Gene3D" id="3.40.50.150">
    <property type="entry name" value="Vaccinia Virus protein VP39"/>
    <property type="match status" value="1"/>
</dbReference>